<dbReference type="GO" id="GO:0004386">
    <property type="term" value="F:helicase activity"/>
    <property type="evidence" value="ECO:0007669"/>
    <property type="project" value="UniProtKB-KW"/>
</dbReference>
<proteinExistence type="predicted"/>
<dbReference type="SMART" id="SM00847">
    <property type="entry name" value="HA2"/>
    <property type="match status" value="1"/>
</dbReference>
<evidence type="ECO:0000256" key="1">
    <source>
        <dbReference type="ARBA" id="ARBA00022741"/>
    </source>
</evidence>
<dbReference type="InterPro" id="IPR014001">
    <property type="entry name" value="Helicase_ATP-bd"/>
</dbReference>
<keyword evidence="1" id="KW-0547">Nucleotide-binding</keyword>
<keyword evidence="3" id="KW-0347">Helicase</keyword>
<dbReference type="Pfam" id="PF21010">
    <property type="entry name" value="HA2_C"/>
    <property type="match status" value="1"/>
</dbReference>
<keyword evidence="4" id="KW-0067">ATP-binding</keyword>
<dbReference type="GO" id="GO:0016787">
    <property type="term" value="F:hydrolase activity"/>
    <property type="evidence" value="ECO:0007669"/>
    <property type="project" value="UniProtKB-KW"/>
</dbReference>
<dbReference type="GO" id="GO:0005524">
    <property type="term" value="F:ATP binding"/>
    <property type="evidence" value="ECO:0007669"/>
    <property type="project" value="UniProtKB-KW"/>
</dbReference>
<dbReference type="Pfam" id="PF07717">
    <property type="entry name" value="OB_NTP_bind"/>
    <property type="match status" value="1"/>
</dbReference>
<evidence type="ECO:0000256" key="4">
    <source>
        <dbReference type="ARBA" id="ARBA00022840"/>
    </source>
</evidence>
<keyword evidence="5" id="KW-0175">Coiled coil</keyword>
<dbReference type="SMART" id="SM00487">
    <property type="entry name" value="DEXDc"/>
    <property type="match status" value="1"/>
</dbReference>
<dbReference type="CDD" id="cd18791">
    <property type="entry name" value="SF2_C_RHA"/>
    <property type="match status" value="1"/>
</dbReference>
<dbReference type="Pfam" id="PF24485">
    <property type="entry name" value="zf-C2H2_DHX34"/>
    <property type="match status" value="1"/>
</dbReference>
<feature type="domain" description="Helicase ATP-binding" evidence="6">
    <location>
        <begin position="134"/>
        <end position="294"/>
    </location>
</feature>
<dbReference type="FunCoup" id="T1HSD3">
    <property type="interactions" value="342"/>
</dbReference>
<dbReference type="GeneID" id="141457013"/>
<reference evidence="8" key="1">
    <citation type="submission" date="2015-05" db="UniProtKB">
        <authorList>
            <consortium name="EnsemblMetazoa"/>
        </authorList>
    </citation>
    <scope>IDENTIFICATION</scope>
</reference>
<evidence type="ECO:0000259" key="7">
    <source>
        <dbReference type="PROSITE" id="PS51194"/>
    </source>
</evidence>
<dbReference type="PROSITE" id="PS51192">
    <property type="entry name" value="HELICASE_ATP_BIND_1"/>
    <property type="match status" value="1"/>
</dbReference>
<dbReference type="EMBL" id="ACPB03000025">
    <property type="status" value="NOT_ANNOTATED_CDS"/>
    <property type="molecule type" value="Genomic_DNA"/>
</dbReference>
<organism evidence="8 9">
    <name type="scientific">Rhodnius prolixus</name>
    <name type="common">Triatomid bug</name>
    <dbReference type="NCBI Taxonomy" id="13249"/>
    <lineage>
        <taxon>Eukaryota</taxon>
        <taxon>Metazoa</taxon>
        <taxon>Ecdysozoa</taxon>
        <taxon>Arthropoda</taxon>
        <taxon>Hexapoda</taxon>
        <taxon>Insecta</taxon>
        <taxon>Pterygota</taxon>
        <taxon>Neoptera</taxon>
        <taxon>Paraneoptera</taxon>
        <taxon>Hemiptera</taxon>
        <taxon>Heteroptera</taxon>
        <taxon>Panheteroptera</taxon>
        <taxon>Cimicomorpha</taxon>
        <taxon>Reduviidae</taxon>
        <taxon>Triatominae</taxon>
        <taxon>Rhodnius</taxon>
    </lineage>
</organism>
<dbReference type="InterPro" id="IPR007502">
    <property type="entry name" value="Helicase-assoc_dom"/>
</dbReference>
<evidence type="ECO:0000256" key="2">
    <source>
        <dbReference type="ARBA" id="ARBA00022801"/>
    </source>
</evidence>
<dbReference type="eggNOG" id="KOG0922">
    <property type="taxonomic scope" value="Eukaryota"/>
</dbReference>
<dbReference type="Pfam" id="PF00271">
    <property type="entry name" value="Helicase_C"/>
    <property type="match status" value="1"/>
</dbReference>
<dbReference type="GO" id="GO:0003723">
    <property type="term" value="F:RNA binding"/>
    <property type="evidence" value="ECO:0007669"/>
    <property type="project" value="TreeGrafter"/>
</dbReference>
<dbReference type="Gene3D" id="3.40.50.300">
    <property type="entry name" value="P-loop containing nucleotide triphosphate hydrolases"/>
    <property type="match status" value="2"/>
</dbReference>
<keyword evidence="9" id="KW-1185">Reference proteome</keyword>
<dbReference type="STRING" id="13249.T1HSD3"/>
<dbReference type="InterPro" id="IPR011709">
    <property type="entry name" value="DEAD-box_helicase_OB_fold"/>
</dbReference>
<dbReference type="Gene3D" id="1.20.120.1080">
    <property type="match status" value="1"/>
</dbReference>
<dbReference type="PANTHER" id="PTHR18934:SF221">
    <property type="entry name" value="ATP-DEPENDENT RNA HELICASE DHX34-RELATED"/>
    <property type="match status" value="1"/>
</dbReference>
<dbReference type="EnsemblMetazoa" id="RPRC006953-RA">
    <property type="protein sequence ID" value="RPRC006953-PA"/>
    <property type="gene ID" value="RPRC006953"/>
</dbReference>
<dbReference type="HOGENOM" id="CLU_001832_5_2_1"/>
<feature type="domain" description="Helicase C-terminal" evidence="7">
    <location>
        <begin position="331"/>
        <end position="500"/>
    </location>
</feature>
<evidence type="ECO:0000313" key="8">
    <source>
        <dbReference type="EnsemblMetazoa" id="RPRC006953-PA"/>
    </source>
</evidence>
<dbReference type="PROSITE" id="PS51194">
    <property type="entry name" value="HELICASE_CTER"/>
    <property type="match status" value="1"/>
</dbReference>
<dbReference type="InterPro" id="IPR056382">
    <property type="entry name" value="DHX34_Znf-C2H2"/>
</dbReference>
<dbReference type="AlphaFoldDB" id="T1HSD3"/>
<sequence>MSRDEKFSYLPFRKDLIKIFNLNEFICDFDDFWLFLKKYESVQQKAKKLDKKIDHDALHKGFFEKLSFSEEEKEQLQIPLKKNIGNFSIDRLKSFQTILFSYLDFKKNEKETQLRKIKEFQENLPVAQFREIIVKSVTENRVTIIAGDTGCGKSTQVPRYLLESGYSKIACTQPRRIACISLAKRVAYETMNKFGDKVGYQIRFERKKNRETNILFVTEGLLLRQVGEDGLLADFDVIVLDEIHERHLQGDLLLGVLKCLLYQRKELNIVLMSATINLNLFSTYFSDDISTKIIEVPGRLHPIRTQYMPIPSQDLIKNNKFTAEPYIRIMRLIDCKFPSNERGDLLIFVSGFSEINAIIDAAVQYNEKLKKWIILPLHSSLSIAEQDKVFDYAPEGLRKCVVSTNIAETSVTIDGIRFVIDSGFAKEMSYDPICKLQRLKEMWISKASAEQRKGRAGRTGPGNCYRLYTEDDFEAMADFTPPEIHRVPLDTLLLQMIAIGLPDARKFPFLESPPTDYLENTIQALKQHGALTEDEKITSRGSLLSRLPVDIPIGKMLLSGTMFHQVEPALSLAAALSVQTPYTNKAFRDNDAGALLKDIESDHGDPITLLNLFREWLEVKGASRKGNMNSKNWCRRRGLEEQRFYEMAKIRAQFKQLLQDCAMMTEENENIESSSSAERALRHGEIKLLKTLKRQHDKEEENKKRKILRLETWTIESSDETMASGSADVRDIDFRLTNNHAQLQNLITGSTACSYKDLTLLKIILCSGLYPQIAIADEYNHHKGVNEQLFHTQSKPFVFLHPMSYFGNHAEILHLSNADIIQHPQFSTKAPLSSRHQIIFYMSLLETNKPYLVNTMRMPAAQTLLLFCNQLHTNFNFARIVCDSWIEITFAECELGERILLEAIKLRSLWDQLTNAKLQGDVSTSKLENRLSEGLLRLMNFSVDYSLRRLLMADLKNLYVGQEYNNYCGTNPFLSDYTLTPDTRHGGTLLTPYLTYDCLVGTNVLEDWLCTDCGLVAPLNSLQKHQHIAEHQPLKDMKVEVKQETELTSKPNSMNYFCEHCDKRYQFTAIEILKHKKTHQ</sequence>
<dbReference type="FunFam" id="3.40.50.300:FF:000725">
    <property type="entry name" value="probable ATP-dependent RNA helicase DHX34"/>
    <property type="match status" value="1"/>
</dbReference>
<evidence type="ECO:0000313" key="9">
    <source>
        <dbReference type="Proteomes" id="UP000015103"/>
    </source>
</evidence>
<dbReference type="Pfam" id="PF00270">
    <property type="entry name" value="DEAD"/>
    <property type="match status" value="1"/>
</dbReference>
<accession>T1HSD3</accession>
<dbReference type="SUPFAM" id="SSF52540">
    <property type="entry name" value="P-loop containing nucleoside triphosphate hydrolases"/>
    <property type="match status" value="1"/>
</dbReference>
<dbReference type="VEuPathDB" id="VectorBase:RPRC006953"/>
<evidence type="ECO:0000256" key="5">
    <source>
        <dbReference type="SAM" id="Coils"/>
    </source>
</evidence>
<dbReference type="InParanoid" id="T1HSD3"/>
<name>T1HSD3_RHOPR</name>
<protein>
    <submittedName>
        <fullName evidence="8">ATP-dependent RNA helicase DHX34</fullName>
    </submittedName>
</protein>
<dbReference type="SMART" id="SM00490">
    <property type="entry name" value="HELICc"/>
    <property type="match status" value="1"/>
</dbReference>
<dbReference type="PANTHER" id="PTHR18934">
    <property type="entry name" value="ATP-DEPENDENT RNA HELICASE"/>
    <property type="match status" value="1"/>
</dbReference>
<dbReference type="FunFam" id="3.40.50.300:FF:004714">
    <property type="entry name" value="DEAD/DEAH box helicase"/>
    <property type="match status" value="1"/>
</dbReference>
<dbReference type="InterPro" id="IPR011545">
    <property type="entry name" value="DEAD/DEAH_box_helicase_dom"/>
</dbReference>
<dbReference type="InterPro" id="IPR027417">
    <property type="entry name" value="P-loop_NTPase"/>
</dbReference>
<dbReference type="InterPro" id="IPR001650">
    <property type="entry name" value="Helicase_C-like"/>
</dbReference>
<keyword evidence="2" id="KW-0378">Hydrolase</keyword>
<evidence type="ECO:0000259" key="6">
    <source>
        <dbReference type="PROSITE" id="PS51192"/>
    </source>
</evidence>
<dbReference type="Proteomes" id="UP000015103">
    <property type="component" value="Unassembled WGS sequence"/>
</dbReference>
<evidence type="ECO:0000256" key="3">
    <source>
        <dbReference type="ARBA" id="ARBA00022806"/>
    </source>
</evidence>
<feature type="coiled-coil region" evidence="5">
    <location>
        <begin position="647"/>
        <end position="709"/>
    </location>
</feature>
<dbReference type="RefSeq" id="XP_073989583.1">
    <property type="nucleotide sequence ID" value="XM_074133482.1"/>
</dbReference>